<feature type="region of interest" description="Disordered" evidence="1">
    <location>
        <begin position="145"/>
        <end position="169"/>
    </location>
</feature>
<feature type="region of interest" description="Disordered" evidence="1">
    <location>
        <begin position="51"/>
        <end position="76"/>
    </location>
</feature>
<dbReference type="EMBL" id="AGNL01047423">
    <property type="protein sequence ID" value="EJK46991.1"/>
    <property type="molecule type" value="Genomic_DNA"/>
</dbReference>
<feature type="compositionally biased region" description="Basic and acidic residues" evidence="1">
    <location>
        <begin position="160"/>
        <end position="169"/>
    </location>
</feature>
<evidence type="ECO:0000313" key="4">
    <source>
        <dbReference type="Proteomes" id="UP000266841"/>
    </source>
</evidence>
<name>K0RD20_THAOC</name>
<sequence>MYPQSKRLLLILSGLGVATGFQALTAGRVTRHGSSMPRLGPDNTVALRLSSPQFPPPGDGFEDTSSPPSMKEEANAPQKASLIKEIGFKATVLVATVAAFVIIQKLGLSLSETLTPELSAEDIANFKMIKMDGWEINGLPRRGSECLPRRGTASSPSPCRSKDTAHRAETAKFETRGTTWGPPRQAAFDRSNMLKPETISLMHLQGSLSCLNSTVEGTAYFCRAECYTTPECLARWWASWNLCAD</sequence>
<feature type="chain" id="PRO_5003836218" evidence="2">
    <location>
        <begin position="21"/>
        <end position="245"/>
    </location>
</feature>
<dbReference type="AlphaFoldDB" id="K0RD20"/>
<keyword evidence="2" id="KW-0732">Signal</keyword>
<accession>K0RD20</accession>
<reference evidence="3 4" key="1">
    <citation type="journal article" date="2012" name="Genome Biol.">
        <title>Genome and low-iron response of an oceanic diatom adapted to chronic iron limitation.</title>
        <authorList>
            <person name="Lommer M."/>
            <person name="Specht M."/>
            <person name="Roy A.S."/>
            <person name="Kraemer L."/>
            <person name="Andreson R."/>
            <person name="Gutowska M.A."/>
            <person name="Wolf J."/>
            <person name="Bergner S.V."/>
            <person name="Schilhabel M.B."/>
            <person name="Klostermeier U.C."/>
            <person name="Beiko R.G."/>
            <person name="Rosenstiel P."/>
            <person name="Hippler M."/>
            <person name="Laroche J."/>
        </authorList>
    </citation>
    <scope>NUCLEOTIDE SEQUENCE [LARGE SCALE GENOMIC DNA]</scope>
    <source>
        <strain evidence="3 4">CCMP1005</strain>
    </source>
</reference>
<organism evidence="3 4">
    <name type="scientific">Thalassiosira oceanica</name>
    <name type="common">Marine diatom</name>
    <dbReference type="NCBI Taxonomy" id="159749"/>
    <lineage>
        <taxon>Eukaryota</taxon>
        <taxon>Sar</taxon>
        <taxon>Stramenopiles</taxon>
        <taxon>Ochrophyta</taxon>
        <taxon>Bacillariophyta</taxon>
        <taxon>Coscinodiscophyceae</taxon>
        <taxon>Thalassiosirophycidae</taxon>
        <taxon>Thalassiosirales</taxon>
        <taxon>Thalassiosiraceae</taxon>
        <taxon>Thalassiosira</taxon>
    </lineage>
</organism>
<evidence type="ECO:0000313" key="3">
    <source>
        <dbReference type="EMBL" id="EJK46991.1"/>
    </source>
</evidence>
<dbReference type="Proteomes" id="UP000266841">
    <property type="component" value="Unassembled WGS sequence"/>
</dbReference>
<protein>
    <submittedName>
        <fullName evidence="3">Uncharacterized protein</fullName>
    </submittedName>
</protein>
<feature type="signal peptide" evidence="2">
    <location>
        <begin position="1"/>
        <end position="20"/>
    </location>
</feature>
<evidence type="ECO:0000256" key="2">
    <source>
        <dbReference type="SAM" id="SignalP"/>
    </source>
</evidence>
<gene>
    <name evidence="3" type="ORF">THAOC_34318</name>
</gene>
<evidence type="ECO:0000256" key="1">
    <source>
        <dbReference type="SAM" id="MobiDB-lite"/>
    </source>
</evidence>
<comment type="caution">
    <text evidence="3">The sequence shown here is derived from an EMBL/GenBank/DDBJ whole genome shotgun (WGS) entry which is preliminary data.</text>
</comment>
<proteinExistence type="predicted"/>
<keyword evidence="4" id="KW-1185">Reference proteome</keyword>